<dbReference type="Pfam" id="PF07885">
    <property type="entry name" value="Ion_trans_2"/>
    <property type="match status" value="1"/>
</dbReference>
<dbReference type="PANTHER" id="PTHR43833">
    <property type="entry name" value="POTASSIUM CHANNEL PROTEIN 2-RELATED-RELATED"/>
    <property type="match status" value="1"/>
</dbReference>
<dbReference type="Gene3D" id="3.30.70.1450">
    <property type="entry name" value="Regulator of K+ conductance, C-terminal domain"/>
    <property type="match status" value="1"/>
</dbReference>
<comment type="subcellular location">
    <subcellularLocation>
        <location evidence="1">Cell membrane</location>
        <topology evidence="1">Multi-pass membrane protein</topology>
    </subcellularLocation>
</comment>
<accession>A0A2S6N1L6</accession>
<dbReference type="InterPro" id="IPR013099">
    <property type="entry name" value="K_chnl_dom"/>
</dbReference>
<dbReference type="Pfam" id="PF02254">
    <property type="entry name" value="TrkA_N"/>
    <property type="match status" value="1"/>
</dbReference>
<dbReference type="SUPFAM" id="SSF81324">
    <property type="entry name" value="Voltage-gated potassium channels"/>
    <property type="match status" value="1"/>
</dbReference>
<evidence type="ECO:0008006" key="6">
    <source>
        <dbReference type="Google" id="ProtNLM"/>
    </source>
</evidence>
<dbReference type="InterPro" id="IPR003148">
    <property type="entry name" value="RCK_N"/>
</dbReference>
<organism evidence="4 5">
    <name type="scientific">Rhodoblastus sphagnicola</name>
    <dbReference type="NCBI Taxonomy" id="333368"/>
    <lineage>
        <taxon>Bacteria</taxon>
        <taxon>Pseudomonadati</taxon>
        <taxon>Pseudomonadota</taxon>
        <taxon>Alphaproteobacteria</taxon>
        <taxon>Hyphomicrobiales</taxon>
        <taxon>Rhodoblastaceae</taxon>
        <taxon>Rhodoblastus</taxon>
    </lineage>
</organism>
<protein>
    <recommendedName>
        <fullName evidence="6">Potassium channel protein</fullName>
    </recommendedName>
</protein>
<feature type="domain" description="RCK N-terminal" evidence="2">
    <location>
        <begin position="113"/>
        <end position="230"/>
    </location>
</feature>
<proteinExistence type="predicted"/>
<dbReference type="EMBL" id="NHSJ01000107">
    <property type="protein sequence ID" value="PPQ28517.1"/>
    <property type="molecule type" value="Genomic_DNA"/>
</dbReference>
<dbReference type="Proteomes" id="UP000239089">
    <property type="component" value="Unassembled WGS sequence"/>
</dbReference>
<dbReference type="Gene3D" id="1.10.287.70">
    <property type="match status" value="1"/>
</dbReference>
<gene>
    <name evidence="4" type="ORF">CCR94_17640</name>
</gene>
<dbReference type="InterPro" id="IPR036291">
    <property type="entry name" value="NAD(P)-bd_dom_sf"/>
</dbReference>
<evidence type="ECO:0000259" key="2">
    <source>
        <dbReference type="PROSITE" id="PS51201"/>
    </source>
</evidence>
<evidence type="ECO:0000256" key="1">
    <source>
        <dbReference type="ARBA" id="ARBA00004651"/>
    </source>
</evidence>
<keyword evidence="5" id="KW-1185">Reference proteome</keyword>
<dbReference type="GO" id="GO:0008324">
    <property type="term" value="F:monoatomic cation transmembrane transporter activity"/>
    <property type="evidence" value="ECO:0007669"/>
    <property type="project" value="InterPro"/>
</dbReference>
<dbReference type="Gene3D" id="3.40.50.720">
    <property type="entry name" value="NAD(P)-binding Rossmann-like Domain"/>
    <property type="match status" value="1"/>
</dbReference>
<dbReference type="GO" id="GO:0005886">
    <property type="term" value="C:plasma membrane"/>
    <property type="evidence" value="ECO:0007669"/>
    <property type="project" value="UniProtKB-SubCell"/>
</dbReference>
<dbReference type="InterPro" id="IPR050721">
    <property type="entry name" value="Trk_Ktr_HKT_K-transport"/>
</dbReference>
<dbReference type="PANTHER" id="PTHR43833:SF9">
    <property type="entry name" value="POTASSIUM CHANNEL PROTEIN YUGO-RELATED"/>
    <property type="match status" value="1"/>
</dbReference>
<dbReference type="OrthoDB" id="9781411at2"/>
<dbReference type="PROSITE" id="PS51201">
    <property type="entry name" value="RCK_N"/>
    <property type="match status" value="1"/>
</dbReference>
<feature type="domain" description="RCK C-terminal" evidence="3">
    <location>
        <begin position="262"/>
        <end position="347"/>
    </location>
</feature>
<sequence length="350" mass="37424">MSSGFLASPLRNVIAGILFVLAVSTVAVIAYVAQGWSLGDAVYMVVTTVYTVGYGEVRPIQTPALRAITIALVAAGCTGMVFTTGSLIQLITASQFQQMFGNRRMQKEIDGLKDHVVICGFGRIGQMLSHELKAARMSFVVIDHDPERMEAARKSDHSFLQADATDEETLKRAGIARAKALATVLPEDAANVFITLSARALNPDVFIIARAQLPSTERKLMQAGANRVVLPARIGAERVAELLLFDDINSIVARMRAGGNDRLAADLRMLGLDMEVIAVEAGSACDKRTVGEIEKLGAGAFLIVALERRGGGALIQPEPATFVEAGDGLCIVRRPEKAQMLEDLFAAAGK</sequence>
<evidence type="ECO:0000259" key="3">
    <source>
        <dbReference type="PROSITE" id="PS51202"/>
    </source>
</evidence>
<evidence type="ECO:0000313" key="4">
    <source>
        <dbReference type="EMBL" id="PPQ28517.1"/>
    </source>
</evidence>
<dbReference type="RefSeq" id="WP_104509167.1">
    <property type="nucleotide sequence ID" value="NZ_JACIGC010000011.1"/>
</dbReference>
<comment type="caution">
    <text evidence="4">The sequence shown here is derived from an EMBL/GenBank/DDBJ whole genome shotgun (WGS) entry which is preliminary data.</text>
</comment>
<dbReference type="AlphaFoldDB" id="A0A2S6N1L6"/>
<reference evidence="4 5" key="1">
    <citation type="journal article" date="2018" name="Arch. Microbiol.">
        <title>New insights into the metabolic potential of the phototrophic purple bacterium Rhodopila globiformis DSM 161(T) from its draft genome sequence and evidence for a vanadium-dependent nitrogenase.</title>
        <authorList>
            <person name="Imhoff J.F."/>
            <person name="Rahn T."/>
            <person name="Kunzel S."/>
            <person name="Neulinger S.C."/>
        </authorList>
    </citation>
    <scope>NUCLEOTIDE SEQUENCE [LARGE SCALE GENOMIC DNA]</scope>
    <source>
        <strain evidence="4 5">DSM 16996</strain>
    </source>
</reference>
<dbReference type="SUPFAM" id="SSF116726">
    <property type="entry name" value="TrkA C-terminal domain-like"/>
    <property type="match status" value="1"/>
</dbReference>
<dbReference type="SUPFAM" id="SSF51735">
    <property type="entry name" value="NAD(P)-binding Rossmann-fold domains"/>
    <property type="match status" value="1"/>
</dbReference>
<dbReference type="PROSITE" id="PS51202">
    <property type="entry name" value="RCK_C"/>
    <property type="match status" value="1"/>
</dbReference>
<name>A0A2S6N1L6_9HYPH</name>
<dbReference type="InterPro" id="IPR036721">
    <property type="entry name" value="RCK_C_sf"/>
</dbReference>
<dbReference type="GO" id="GO:0006813">
    <property type="term" value="P:potassium ion transport"/>
    <property type="evidence" value="ECO:0007669"/>
    <property type="project" value="InterPro"/>
</dbReference>
<dbReference type="InterPro" id="IPR006037">
    <property type="entry name" value="RCK_C"/>
</dbReference>
<evidence type="ECO:0000313" key="5">
    <source>
        <dbReference type="Proteomes" id="UP000239089"/>
    </source>
</evidence>